<accession>A0A9J7N4R5</accession>
<sequence length="755" mass="80493">MAAFGKKTKNSKALTLDPIAFDHSIPGRYSRQDSALDTPGARSDAPFLRNFIREDSRVGDFSDDEEDQVETRCGWSRFRPSCLQLLNNPKGFLFFVSLFALVQGTLVNGLINSVISTIEKRFQLPSSKTGIISSGYDIAFGCLSVIITYHGGVRSKPVWLAIGVFVMGLGAFVFSIPHFVVGPHELGGTWETTCGTARLNETGAARFNETGDGLCSEEGGASSWLPNFLYVFILVSSSGQLLNGVGGIPLYTFGPQYLEQSVSTKSSGMYLGIFYAVSYLGPAVGFLLGGQLLTLYIDMDKSGVTAPVGGTSDPRWLGAWWLGFLALGVVAWLLVLPLSGYPKELPGIAKVRKEKKSDVHANTESKTLDSSFGKSIRDFPIAVLSLAKNPTFIFITLAGISEGLVLNGFATFLPKFVENQFGQTASQAAFLVGCVMVPGAFGGCLIGGGIMRWKKLGVSGSLKLCVILSTVALLLSPVFLIRCPNSHFAGVTTSYPSGATSQTMGSGSSLNATCNANCACPAVFDVVCGTDGVEYLSSCHAGCTTSHEGEPKTFSGCACVTTNSSTSTIVTAVSPGYTQPEVTSGRCGSTCGLLMVFLPLLVVVMVVVAGLTVPAAAVTLRCVPEHQASFAFGLQWMFIRLLGSVPGPILMGAAIDRTCLLWQGDVTRNDTCDVSDRGACWVYENSTMSLYFFIIVVVLKFFSTTCMGFALWLYKPTDNRQSCTMAYNGEVVTAVSTPDSNTSDELSHRNGEIIL</sequence>
<dbReference type="SUPFAM" id="SSF100895">
    <property type="entry name" value="Kazal-type serine protease inhibitors"/>
    <property type="match status" value="1"/>
</dbReference>
<keyword evidence="5 8" id="KW-1133">Transmembrane helix</keyword>
<gene>
    <name evidence="11" type="primary">LOC118424945</name>
</gene>
<dbReference type="Proteomes" id="UP000001554">
    <property type="component" value="Chromosome 10"/>
</dbReference>
<dbReference type="Pfam" id="PF03137">
    <property type="entry name" value="OATP"/>
    <property type="match status" value="1"/>
</dbReference>
<feature type="transmembrane region" description="Helical" evidence="8">
    <location>
        <begin position="691"/>
        <end position="714"/>
    </location>
</feature>
<feature type="transmembrane region" description="Helical" evidence="8">
    <location>
        <begin position="158"/>
        <end position="180"/>
    </location>
</feature>
<dbReference type="InterPro" id="IPR036058">
    <property type="entry name" value="Kazal_dom_sf"/>
</dbReference>
<feature type="transmembrane region" description="Helical" evidence="8">
    <location>
        <begin position="630"/>
        <end position="655"/>
    </location>
</feature>
<evidence type="ECO:0000256" key="5">
    <source>
        <dbReference type="ARBA" id="ARBA00022989"/>
    </source>
</evidence>
<feature type="transmembrane region" description="Helical" evidence="8">
    <location>
        <begin position="317"/>
        <end position="336"/>
    </location>
</feature>
<dbReference type="Gene3D" id="1.20.1250.20">
    <property type="entry name" value="MFS general substrate transporter like domains"/>
    <property type="match status" value="1"/>
</dbReference>
<dbReference type="GO" id="GO:0006811">
    <property type="term" value="P:monoatomic ion transport"/>
    <property type="evidence" value="ECO:0007669"/>
    <property type="project" value="UniProtKB-KW"/>
</dbReference>
<dbReference type="AlphaFoldDB" id="A0A9J7N4R5"/>
<feature type="transmembrane region" description="Helical" evidence="8">
    <location>
        <begin position="92"/>
        <end position="111"/>
    </location>
</feature>
<dbReference type="GO" id="GO:0015347">
    <property type="term" value="F:sodium-independent organic anion transmembrane transporter activity"/>
    <property type="evidence" value="ECO:0000318"/>
    <property type="project" value="GO_Central"/>
</dbReference>
<keyword evidence="3" id="KW-1003">Cell membrane</keyword>
<dbReference type="PANTHER" id="PTHR11388">
    <property type="entry name" value="ORGANIC ANION TRANSPORTER"/>
    <property type="match status" value="1"/>
</dbReference>
<dbReference type="PROSITE" id="PS51465">
    <property type="entry name" value="KAZAL_2"/>
    <property type="match status" value="1"/>
</dbReference>
<keyword evidence="4 8" id="KW-0812">Transmembrane</keyword>
<dbReference type="InterPro" id="IPR004156">
    <property type="entry name" value="OATP"/>
</dbReference>
<evidence type="ECO:0000259" key="9">
    <source>
        <dbReference type="PROSITE" id="PS51465"/>
    </source>
</evidence>
<comment type="subcellular location">
    <subcellularLocation>
        <location evidence="1 8">Cell membrane</location>
        <topology evidence="1 8">Multi-pass membrane protein</topology>
    </subcellularLocation>
</comment>
<reference evidence="11" key="2">
    <citation type="submission" date="2025-08" db="UniProtKB">
        <authorList>
            <consortium name="RefSeq"/>
        </authorList>
    </citation>
    <scope>IDENTIFICATION</scope>
    <source>
        <strain evidence="11">S238N-H82</strain>
        <tissue evidence="11">Testes</tissue>
    </source>
</reference>
<evidence type="ECO:0000313" key="11">
    <source>
        <dbReference type="RefSeq" id="XP_035689644.1"/>
    </source>
</evidence>
<dbReference type="NCBIfam" id="TIGR00805">
    <property type="entry name" value="oat"/>
    <property type="match status" value="1"/>
</dbReference>
<feature type="transmembrane region" description="Helical" evidence="8">
    <location>
        <begin position="272"/>
        <end position="297"/>
    </location>
</feature>
<feature type="transmembrane region" description="Helical" evidence="8">
    <location>
        <begin position="593"/>
        <end position="618"/>
    </location>
</feature>
<dbReference type="PROSITE" id="PS00282">
    <property type="entry name" value="KAZAL_1"/>
    <property type="match status" value="1"/>
</dbReference>
<dbReference type="GO" id="GO:0016323">
    <property type="term" value="C:basolateral plasma membrane"/>
    <property type="evidence" value="ECO:0000318"/>
    <property type="project" value="GO_Central"/>
</dbReference>
<keyword evidence="6 8" id="KW-0472">Membrane</keyword>
<evidence type="ECO:0000256" key="8">
    <source>
        <dbReference type="RuleBase" id="RU362056"/>
    </source>
</evidence>
<feature type="domain" description="Kazal-like" evidence="9">
    <location>
        <begin position="508"/>
        <end position="561"/>
    </location>
</feature>
<evidence type="ECO:0000256" key="2">
    <source>
        <dbReference type="ARBA" id="ARBA00009657"/>
    </source>
</evidence>
<keyword evidence="7" id="KW-1015">Disulfide bond</keyword>
<evidence type="ECO:0000256" key="4">
    <source>
        <dbReference type="ARBA" id="ARBA00022692"/>
    </source>
</evidence>
<feature type="transmembrane region" description="Helical" evidence="8">
    <location>
        <begin position="425"/>
        <end position="450"/>
    </location>
</feature>
<feature type="transmembrane region" description="Helical" evidence="8">
    <location>
        <begin position="462"/>
        <end position="481"/>
    </location>
</feature>
<dbReference type="InterPro" id="IPR002350">
    <property type="entry name" value="Kazal_dom"/>
</dbReference>
<reference evidence="10" key="1">
    <citation type="journal article" date="2020" name="Nat. Ecol. Evol.">
        <title>Deeply conserved synteny resolves early events in vertebrate evolution.</title>
        <authorList>
            <person name="Simakov O."/>
            <person name="Marletaz F."/>
            <person name="Yue J.X."/>
            <person name="O'Connell B."/>
            <person name="Jenkins J."/>
            <person name="Brandt A."/>
            <person name="Calef R."/>
            <person name="Tung C.H."/>
            <person name="Huang T.K."/>
            <person name="Schmutz J."/>
            <person name="Satoh N."/>
            <person name="Yu J.K."/>
            <person name="Putnam N.H."/>
            <person name="Green R.E."/>
            <person name="Rokhsar D.S."/>
        </authorList>
    </citation>
    <scope>NUCLEOTIDE SEQUENCE [LARGE SCALE GENOMIC DNA]</scope>
    <source>
        <strain evidence="10">S238N-H82</strain>
    </source>
</reference>
<dbReference type="SUPFAM" id="SSF103473">
    <property type="entry name" value="MFS general substrate transporter"/>
    <property type="match status" value="2"/>
</dbReference>
<proteinExistence type="inferred from homology"/>
<keyword evidence="8" id="KW-0813">Transport</keyword>
<feature type="transmembrane region" description="Helical" evidence="8">
    <location>
        <begin position="392"/>
        <end position="413"/>
    </location>
</feature>
<dbReference type="OMA" id="NCACPAV"/>
<dbReference type="OrthoDB" id="5062115at2759"/>
<evidence type="ECO:0000256" key="3">
    <source>
        <dbReference type="ARBA" id="ARBA00022475"/>
    </source>
</evidence>
<keyword evidence="10" id="KW-1185">Reference proteome</keyword>
<dbReference type="KEGG" id="bfo:118424945"/>
<dbReference type="InterPro" id="IPR036259">
    <property type="entry name" value="MFS_trans_sf"/>
</dbReference>
<protein>
    <recommendedName>
        <fullName evidence="8">Solute carrier organic anion transporter family member</fullName>
    </recommendedName>
</protein>
<organism evidence="10 11">
    <name type="scientific">Branchiostoma floridae</name>
    <name type="common">Florida lancelet</name>
    <name type="synonym">Amphioxus</name>
    <dbReference type="NCBI Taxonomy" id="7739"/>
    <lineage>
        <taxon>Eukaryota</taxon>
        <taxon>Metazoa</taxon>
        <taxon>Chordata</taxon>
        <taxon>Cephalochordata</taxon>
        <taxon>Leptocardii</taxon>
        <taxon>Amphioxiformes</taxon>
        <taxon>Branchiostomatidae</taxon>
        <taxon>Branchiostoma</taxon>
    </lineage>
</organism>
<dbReference type="GeneID" id="118424945"/>
<comment type="similarity">
    <text evidence="2 8">Belongs to the organo anion transporter (TC 2.A.60) family.</text>
</comment>
<evidence type="ECO:0000256" key="1">
    <source>
        <dbReference type="ARBA" id="ARBA00004651"/>
    </source>
</evidence>
<evidence type="ECO:0000256" key="6">
    <source>
        <dbReference type="ARBA" id="ARBA00023136"/>
    </source>
</evidence>
<evidence type="ECO:0000256" key="7">
    <source>
        <dbReference type="ARBA" id="ARBA00023157"/>
    </source>
</evidence>
<feature type="transmembrane region" description="Helical" evidence="8">
    <location>
        <begin position="131"/>
        <end position="151"/>
    </location>
</feature>
<dbReference type="PANTHER" id="PTHR11388:SF160">
    <property type="entry name" value="SOLUTE CARRIER ORGANIC ANION TRANSPORTER FAMILY MEMBER"/>
    <property type="match status" value="1"/>
</dbReference>
<evidence type="ECO:0000313" key="10">
    <source>
        <dbReference type="Proteomes" id="UP000001554"/>
    </source>
</evidence>
<keyword evidence="8" id="KW-0406">Ion transport</keyword>
<feature type="transmembrane region" description="Helical" evidence="8">
    <location>
        <begin position="228"/>
        <end position="251"/>
    </location>
</feature>
<name>A0A9J7N4R5_BRAFL</name>
<dbReference type="Pfam" id="PF07648">
    <property type="entry name" value="Kazal_2"/>
    <property type="match status" value="1"/>
</dbReference>
<dbReference type="RefSeq" id="XP_035689644.1">
    <property type="nucleotide sequence ID" value="XM_035833751.1"/>
</dbReference>
<dbReference type="GO" id="GO:0043252">
    <property type="term" value="P:sodium-independent organic anion transport"/>
    <property type="evidence" value="ECO:0000318"/>
    <property type="project" value="GO_Central"/>
</dbReference>